<dbReference type="AlphaFoldDB" id="A0A8J7WCR3"/>
<proteinExistence type="predicted"/>
<organism evidence="1 2">
    <name type="scientific">Thetidibacter halocola</name>
    <dbReference type="NCBI Taxonomy" id="2827239"/>
    <lineage>
        <taxon>Bacteria</taxon>
        <taxon>Pseudomonadati</taxon>
        <taxon>Pseudomonadota</taxon>
        <taxon>Alphaproteobacteria</taxon>
        <taxon>Rhodobacterales</taxon>
        <taxon>Roseobacteraceae</taxon>
        <taxon>Thetidibacter</taxon>
    </lineage>
</organism>
<accession>A0A8J7WCR3</accession>
<dbReference type="EMBL" id="JAGTUU010000001">
    <property type="protein sequence ID" value="MBS0122993.1"/>
    <property type="molecule type" value="Genomic_DNA"/>
</dbReference>
<keyword evidence="2" id="KW-1185">Reference proteome</keyword>
<evidence type="ECO:0000313" key="1">
    <source>
        <dbReference type="EMBL" id="MBS0122993.1"/>
    </source>
</evidence>
<evidence type="ECO:0000313" key="2">
    <source>
        <dbReference type="Proteomes" id="UP000681356"/>
    </source>
</evidence>
<dbReference type="Proteomes" id="UP000681356">
    <property type="component" value="Unassembled WGS sequence"/>
</dbReference>
<protein>
    <submittedName>
        <fullName evidence="1">Uncharacterized protein</fullName>
    </submittedName>
</protein>
<name>A0A8J7WCR3_9RHOB</name>
<reference evidence="1" key="1">
    <citation type="submission" date="2021-04" db="EMBL/GenBank/DDBJ databases">
        <authorList>
            <person name="Yoon J."/>
        </authorList>
    </citation>
    <scope>NUCLEOTIDE SEQUENCE</scope>
    <source>
        <strain evidence="1">KMU-90</strain>
    </source>
</reference>
<gene>
    <name evidence="1" type="ORF">KB874_02510</name>
</gene>
<comment type="caution">
    <text evidence="1">The sequence shown here is derived from an EMBL/GenBank/DDBJ whole genome shotgun (WGS) entry which is preliminary data.</text>
</comment>
<sequence>MAGLGLGLLAGCAPLPEGAALVPPAPSQAEQQAQIAALTAALRGLSPGVSPAEAARAAHVAVTQPLAWAREWQVVDPPLAHNFKVVHGIREKGVCQDWADAMEIALTAERFRTLQLHRALANARNIQLEHATVIATARGQPMDQGIILDPWRIGQGRLYFGPVLQDDRYVWEAREAVRAWKRQWHAEALTPR</sequence>